<dbReference type="PANTHER" id="PTHR42673">
    <property type="entry name" value="MALEYLACETOACETATE ISOMERASE"/>
    <property type="match status" value="1"/>
</dbReference>
<dbReference type="GO" id="GO:0006559">
    <property type="term" value="P:L-phenylalanine catabolic process"/>
    <property type="evidence" value="ECO:0007669"/>
    <property type="project" value="TreeGrafter"/>
</dbReference>
<keyword evidence="3" id="KW-0808">Transferase</keyword>
<dbReference type="InterPro" id="IPR040079">
    <property type="entry name" value="Glutathione_S-Trfase"/>
</dbReference>
<dbReference type="CDD" id="cd03043">
    <property type="entry name" value="GST_N_1"/>
    <property type="match status" value="1"/>
</dbReference>
<reference evidence="3" key="1">
    <citation type="journal article" date="2020" name="Phytopathology">
        <title>Genome Sequence Resources of Colletotrichum truncatum, C. plurivorum, C. musicola, and C. sojae: Four Species Pathogenic to Soybean (Glycine max).</title>
        <authorList>
            <person name="Rogerio F."/>
            <person name="Boufleur T.R."/>
            <person name="Ciampi-Guillardi M."/>
            <person name="Sukno S.A."/>
            <person name="Thon M.R."/>
            <person name="Massola Junior N.S."/>
            <person name="Baroncelli R."/>
        </authorList>
    </citation>
    <scope>NUCLEOTIDE SEQUENCE</scope>
    <source>
        <strain evidence="3">LFN00145</strain>
    </source>
</reference>
<dbReference type="Pfam" id="PF13409">
    <property type="entry name" value="GST_N_2"/>
    <property type="match status" value="1"/>
</dbReference>
<dbReference type="GO" id="GO:0006749">
    <property type="term" value="P:glutathione metabolic process"/>
    <property type="evidence" value="ECO:0007669"/>
    <property type="project" value="TreeGrafter"/>
</dbReference>
<dbReference type="Pfam" id="PF13410">
    <property type="entry name" value="GST_C_2"/>
    <property type="match status" value="1"/>
</dbReference>
<dbReference type="SUPFAM" id="SSF47616">
    <property type="entry name" value="GST C-terminal domain-like"/>
    <property type="match status" value="1"/>
</dbReference>
<dbReference type="GO" id="GO:0004364">
    <property type="term" value="F:glutathione transferase activity"/>
    <property type="evidence" value="ECO:0007669"/>
    <property type="project" value="TreeGrafter"/>
</dbReference>
<protein>
    <submittedName>
        <fullName evidence="3">Glutathione S-transferase domain-containing protein</fullName>
    </submittedName>
</protein>
<evidence type="ECO:0000256" key="1">
    <source>
        <dbReference type="ARBA" id="ARBA00007409"/>
    </source>
</evidence>
<dbReference type="Gene3D" id="3.40.30.10">
    <property type="entry name" value="Glutaredoxin"/>
    <property type="match status" value="1"/>
</dbReference>
<name>A0A8H6KAK4_9PEZI</name>
<dbReference type="GO" id="GO:0016034">
    <property type="term" value="F:maleylacetoacetate isomerase activity"/>
    <property type="evidence" value="ECO:0007669"/>
    <property type="project" value="TreeGrafter"/>
</dbReference>
<dbReference type="SFLD" id="SFLDS00019">
    <property type="entry name" value="Glutathione_Transferase_(cytos"/>
    <property type="match status" value="1"/>
</dbReference>
<dbReference type="Gene3D" id="1.20.1050.10">
    <property type="match status" value="1"/>
</dbReference>
<dbReference type="SFLD" id="SFLDG00358">
    <property type="entry name" value="Main_(cytGST)"/>
    <property type="match status" value="1"/>
</dbReference>
<comment type="similarity">
    <text evidence="1">Belongs to the GST superfamily.</text>
</comment>
<comment type="caution">
    <text evidence="3">The sequence shown here is derived from an EMBL/GenBank/DDBJ whole genome shotgun (WGS) entry which is preliminary data.</text>
</comment>
<dbReference type="SUPFAM" id="SSF52833">
    <property type="entry name" value="Thioredoxin-like"/>
    <property type="match status" value="1"/>
</dbReference>
<dbReference type="InterPro" id="IPR036282">
    <property type="entry name" value="Glutathione-S-Trfase_C_sf"/>
</dbReference>
<keyword evidence="4" id="KW-1185">Reference proteome</keyword>
<dbReference type="PROSITE" id="PS50404">
    <property type="entry name" value="GST_NTER"/>
    <property type="match status" value="1"/>
</dbReference>
<feature type="domain" description="GST N-terminal" evidence="2">
    <location>
        <begin position="1"/>
        <end position="83"/>
    </location>
</feature>
<dbReference type="PANTHER" id="PTHR42673:SF4">
    <property type="entry name" value="MALEYLACETOACETATE ISOMERASE"/>
    <property type="match status" value="1"/>
</dbReference>
<dbReference type="InterPro" id="IPR004045">
    <property type="entry name" value="Glutathione_S-Trfase_N"/>
</dbReference>
<accession>A0A8H6KAK4</accession>
<dbReference type="Proteomes" id="UP000654918">
    <property type="component" value="Unassembled WGS sequence"/>
</dbReference>
<proteinExistence type="inferred from homology"/>
<dbReference type="EMBL" id="WIGO01000142">
    <property type="protein sequence ID" value="KAF6827171.1"/>
    <property type="molecule type" value="Genomic_DNA"/>
</dbReference>
<dbReference type="AlphaFoldDB" id="A0A8H6KAK4"/>
<dbReference type="CDD" id="cd03194">
    <property type="entry name" value="GST_C_3"/>
    <property type="match status" value="1"/>
</dbReference>
<sequence>MVYILYIANKRYSSWSMRPWVLLKALDVPFEERLQTFAPGHRQPAFLSFSPSGKVPTLVDGDITVWDSLAIAEHVADAHPSVWPSSPENKAARAFARSAAAEMHAGFEAIRDQCSMNVALRVDLGGPPDAALQRDLDRLEELWTDGLGRFGGPWLAGSGFSAADAFFAPVATRIRTFGLPLKVAAAREYVERLLGHPAVAQWVEEGIAESAREPSHEEDVLRGRRVLEDLSAAR</sequence>
<evidence type="ECO:0000313" key="3">
    <source>
        <dbReference type="EMBL" id="KAF6827171.1"/>
    </source>
</evidence>
<organism evidence="3 4">
    <name type="scientific">Colletotrichum plurivorum</name>
    <dbReference type="NCBI Taxonomy" id="2175906"/>
    <lineage>
        <taxon>Eukaryota</taxon>
        <taxon>Fungi</taxon>
        <taxon>Dikarya</taxon>
        <taxon>Ascomycota</taxon>
        <taxon>Pezizomycotina</taxon>
        <taxon>Sordariomycetes</taxon>
        <taxon>Hypocreomycetidae</taxon>
        <taxon>Glomerellales</taxon>
        <taxon>Glomerellaceae</taxon>
        <taxon>Colletotrichum</taxon>
        <taxon>Colletotrichum orchidearum species complex</taxon>
    </lineage>
</organism>
<gene>
    <name evidence="3" type="ORF">CPLU01_09244</name>
</gene>
<dbReference type="InterPro" id="IPR036249">
    <property type="entry name" value="Thioredoxin-like_sf"/>
</dbReference>
<evidence type="ECO:0000259" key="2">
    <source>
        <dbReference type="PROSITE" id="PS50404"/>
    </source>
</evidence>
<evidence type="ECO:0000313" key="4">
    <source>
        <dbReference type="Proteomes" id="UP000654918"/>
    </source>
</evidence>